<sequence length="145" mass="16774">MKFILVIAIFSLVLRDVPKYKLVNFHFSECQDVYAPSSIDLMKKRSNKIVVHLRATGSCLGQFKALAEELKNDTLNFIIKCERKIVKTKGHKLEIEGTTCNCVYDYYFDIRTTRALAKDKILFNRKTLKQLDIKGVGYEDDPTKF</sequence>
<name>A0ABS5VXN4_9BACT</name>
<dbReference type="Proteomes" id="UP000772618">
    <property type="component" value="Unassembled WGS sequence"/>
</dbReference>
<gene>
    <name evidence="1" type="ORF">KK060_21180</name>
</gene>
<keyword evidence="2" id="KW-1185">Reference proteome</keyword>
<organism evidence="1 2">
    <name type="scientific">Chryseosolibacter indicus</name>
    <dbReference type="NCBI Taxonomy" id="2782351"/>
    <lineage>
        <taxon>Bacteria</taxon>
        <taxon>Pseudomonadati</taxon>
        <taxon>Bacteroidota</taxon>
        <taxon>Cytophagia</taxon>
        <taxon>Cytophagales</taxon>
        <taxon>Chryseotaleaceae</taxon>
        <taxon>Chryseosolibacter</taxon>
    </lineage>
</organism>
<protein>
    <submittedName>
        <fullName evidence="1">Uncharacterized protein</fullName>
    </submittedName>
</protein>
<proteinExistence type="predicted"/>
<evidence type="ECO:0000313" key="1">
    <source>
        <dbReference type="EMBL" id="MBT1705818.1"/>
    </source>
</evidence>
<evidence type="ECO:0000313" key="2">
    <source>
        <dbReference type="Proteomes" id="UP000772618"/>
    </source>
</evidence>
<dbReference type="EMBL" id="JAHESD010000069">
    <property type="protein sequence ID" value="MBT1705818.1"/>
    <property type="molecule type" value="Genomic_DNA"/>
</dbReference>
<reference evidence="1 2" key="1">
    <citation type="submission" date="2021-05" db="EMBL/GenBank/DDBJ databases">
        <title>A Polyphasic approach of four new species of the genus Ohtaekwangia: Ohtaekwangia histidinii sp. nov., Ohtaekwangia cretensis sp. nov., Ohtaekwangia indiensis sp. nov., Ohtaekwangia reichenbachii sp. nov. from diverse environment.</title>
        <authorList>
            <person name="Octaviana S."/>
        </authorList>
    </citation>
    <scope>NUCLEOTIDE SEQUENCE [LARGE SCALE GENOMIC DNA]</scope>
    <source>
        <strain evidence="1 2">PWU20</strain>
    </source>
</reference>
<accession>A0ABS5VXN4</accession>
<comment type="caution">
    <text evidence="1">The sequence shown here is derived from an EMBL/GenBank/DDBJ whole genome shotgun (WGS) entry which is preliminary data.</text>
</comment>